<keyword evidence="1" id="KW-1133">Transmembrane helix</keyword>
<gene>
    <name evidence="2" type="ORF">DC487_14665</name>
</gene>
<sequence length="71" mass="8327">MDFGFILGSIVFVYLIIYLKGEIIYFFITFTGVNILKSSYLLFFRGIDYFLLFPYDFEGMIGCSSHDFSLF</sequence>
<evidence type="ECO:0000313" key="2">
    <source>
        <dbReference type="EMBL" id="PVH24324.1"/>
    </source>
</evidence>
<keyword evidence="1" id="KW-0472">Membrane</keyword>
<keyword evidence="1" id="KW-0812">Transmembrane</keyword>
<organism evidence="2 3">
    <name type="scientific">Sphingobacterium corticibacter</name>
    <dbReference type="NCBI Taxonomy" id="2171749"/>
    <lineage>
        <taxon>Bacteria</taxon>
        <taxon>Pseudomonadati</taxon>
        <taxon>Bacteroidota</taxon>
        <taxon>Sphingobacteriia</taxon>
        <taxon>Sphingobacteriales</taxon>
        <taxon>Sphingobacteriaceae</taxon>
        <taxon>Sphingobacterium</taxon>
    </lineage>
</organism>
<protein>
    <submittedName>
        <fullName evidence="2">Uncharacterized protein</fullName>
    </submittedName>
</protein>
<dbReference type="AlphaFoldDB" id="A0A2T8HFY5"/>
<feature type="transmembrane region" description="Helical" evidence="1">
    <location>
        <begin position="6"/>
        <end position="28"/>
    </location>
</feature>
<dbReference type="Proteomes" id="UP000245627">
    <property type="component" value="Unassembled WGS sequence"/>
</dbReference>
<dbReference type="EMBL" id="QDKG01000006">
    <property type="protein sequence ID" value="PVH24324.1"/>
    <property type="molecule type" value="Genomic_DNA"/>
</dbReference>
<accession>A0A2T8HFY5</accession>
<comment type="caution">
    <text evidence="2">The sequence shown here is derived from an EMBL/GenBank/DDBJ whole genome shotgun (WGS) entry which is preliminary data.</text>
</comment>
<evidence type="ECO:0000313" key="3">
    <source>
        <dbReference type="Proteomes" id="UP000245627"/>
    </source>
</evidence>
<name>A0A2T8HFY5_9SPHI</name>
<evidence type="ECO:0000256" key="1">
    <source>
        <dbReference type="SAM" id="Phobius"/>
    </source>
</evidence>
<reference evidence="2 3" key="1">
    <citation type="submission" date="2018-04" db="EMBL/GenBank/DDBJ databases">
        <title>Sphingobacterium cortibacter sp. nov.</title>
        <authorList>
            <person name="Li Y."/>
        </authorList>
    </citation>
    <scope>NUCLEOTIDE SEQUENCE [LARGE SCALE GENOMIC DNA]</scope>
    <source>
        <strain evidence="2 3">2c-3</strain>
    </source>
</reference>
<keyword evidence="3" id="KW-1185">Reference proteome</keyword>
<proteinExistence type="predicted"/>